<evidence type="ECO:0000256" key="1">
    <source>
        <dbReference type="SAM" id="MobiDB-lite"/>
    </source>
</evidence>
<feature type="region of interest" description="Disordered" evidence="1">
    <location>
        <begin position="29"/>
        <end position="49"/>
    </location>
</feature>
<name>A0A7R9P1N3_9NEOP</name>
<feature type="compositionally biased region" description="Low complexity" evidence="1">
    <location>
        <begin position="116"/>
        <end position="128"/>
    </location>
</feature>
<dbReference type="EMBL" id="OE010240">
    <property type="protein sequence ID" value="CAD7464004.1"/>
    <property type="molecule type" value="Genomic_DNA"/>
</dbReference>
<gene>
    <name evidence="2" type="ORF">TTEB3V08_LOCUS11883</name>
</gene>
<dbReference type="AlphaFoldDB" id="A0A7R9P1N3"/>
<sequence length="155" mass="17575">MAYPHFLGACSTALLTLFPRTKTRFRRPPHLIPPYTNEVPPPSSPYSPVHKRGSAALLTLFPRTQTRFHRPPHLIPPYKNEVPPPPYLIPPYTNEVPPPQSWNPWVSELGPECRESQSTTNSSSSSRTYRGHHAPTPPWLCNHRTLQPGHHVEGE</sequence>
<protein>
    <submittedName>
        <fullName evidence="2">Uncharacterized protein</fullName>
    </submittedName>
</protein>
<organism evidence="2">
    <name type="scientific">Timema tahoe</name>
    <dbReference type="NCBI Taxonomy" id="61484"/>
    <lineage>
        <taxon>Eukaryota</taxon>
        <taxon>Metazoa</taxon>
        <taxon>Ecdysozoa</taxon>
        <taxon>Arthropoda</taxon>
        <taxon>Hexapoda</taxon>
        <taxon>Insecta</taxon>
        <taxon>Pterygota</taxon>
        <taxon>Neoptera</taxon>
        <taxon>Polyneoptera</taxon>
        <taxon>Phasmatodea</taxon>
        <taxon>Timematodea</taxon>
        <taxon>Timematoidea</taxon>
        <taxon>Timematidae</taxon>
        <taxon>Timema</taxon>
    </lineage>
</organism>
<reference evidence="2" key="1">
    <citation type="submission" date="2020-11" db="EMBL/GenBank/DDBJ databases">
        <authorList>
            <person name="Tran Van P."/>
        </authorList>
    </citation>
    <scope>NUCLEOTIDE SEQUENCE</scope>
</reference>
<accession>A0A7R9P1N3</accession>
<evidence type="ECO:0000313" key="2">
    <source>
        <dbReference type="EMBL" id="CAD7464004.1"/>
    </source>
</evidence>
<feature type="region of interest" description="Disordered" evidence="1">
    <location>
        <begin position="109"/>
        <end position="155"/>
    </location>
</feature>
<proteinExistence type="predicted"/>